<evidence type="ECO:0000259" key="4">
    <source>
        <dbReference type="PROSITE" id="PS50814"/>
    </source>
</evidence>
<dbReference type="Proteomes" id="UP000095280">
    <property type="component" value="Unplaced"/>
</dbReference>
<feature type="domain" description="WIF" evidence="4">
    <location>
        <begin position="59"/>
        <end position="202"/>
    </location>
</feature>
<accession>A0A1I8IXQ5</accession>
<dbReference type="WBParaSite" id="maker-uti_cns_0018931-snap-gene-0.2-mRNA-1">
    <property type="protein sequence ID" value="maker-uti_cns_0018931-snap-gene-0.2-mRNA-1"/>
    <property type="gene ID" value="maker-uti_cns_0018931-snap-gene-0.2"/>
</dbReference>
<feature type="signal peptide" evidence="3">
    <location>
        <begin position="1"/>
        <end position="28"/>
    </location>
</feature>
<reference evidence="6" key="1">
    <citation type="submission" date="2016-11" db="UniProtKB">
        <authorList>
            <consortium name="WormBaseParasite"/>
        </authorList>
    </citation>
    <scope>IDENTIFICATION</scope>
</reference>
<dbReference type="Gene3D" id="2.60.40.2170">
    <property type="entry name" value="Wnt, WIF domain"/>
    <property type="match status" value="1"/>
</dbReference>
<evidence type="ECO:0000313" key="5">
    <source>
        <dbReference type="Proteomes" id="UP000095280"/>
    </source>
</evidence>
<feature type="chain" id="PRO_5009321298" evidence="3">
    <location>
        <begin position="29"/>
        <end position="306"/>
    </location>
</feature>
<evidence type="ECO:0000313" key="6">
    <source>
        <dbReference type="WBParaSite" id="maker-uti_cns_0018931-snap-gene-0.2-mRNA-1"/>
    </source>
</evidence>
<name>A0A1I8IXQ5_9PLAT</name>
<sequence>MPASSTMLATFLPTVALLLLANTPETSGLNVWLDRSTLAGVFDWMQFIMSRKPHKANRCRPKRSSPFHRALTQPTYPLVENGTALLYPTVDFVSARGIALAFNVNKIRFNWSSAAGSYEESQVYYRLIRLKSHNTTVLETPMLSITTQGYVPAMQGAGFFIELQCTNLISGITGFEMHMTFYWPLLANRRMIVMQRHFKKACLSMADKRRQARKCHCRSECRRQRKKNRLRHQRRRYRKCQKRCQKRCRKSPSSCGISLNSLRLIVGQISSPLDQILSLHFVFFIVKLMQLRTLMRRLRLFFDVAH</sequence>
<evidence type="ECO:0000256" key="1">
    <source>
        <dbReference type="ARBA" id="ARBA00022729"/>
    </source>
</evidence>
<keyword evidence="5" id="KW-1185">Reference proteome</keyword>
<dbReference type="InterPro" id="IPR038677">
    <property type="entry name" value="WIF_sf"/>
</dbReference>
<dbReference type="InterPro" id="IPR003306">
    <property type="entry name" value="WIF"/>
</dbReference>
<organism evidence="5 6">
    <name type="scientific">Macrostomum lignano</name>
    <dbReference type="NCBI Taxonomy" id="282301"/>
    <lineage>
        <taxon>Eukaryota</taxon>
        <taxon>Metazoa</taxon>
        <taxon>Spiralia</taxon>
        <taxon>Lophotrochozoa</taxon>
        <taxon>Platyhelminthes</taxon>
        <taxon>Rhabditophora</taxon>
        <taxon>Macrostomorpha</taxon>
        <taxon>Macrostomida</taxon>
        <taxon>Macrostomidae</taxon>
        <taxon>Macrostomum</taxon>
    </lineage>
</organism>
<proteinExistence type="predicted"/>
<dbReference type="PROSITE" id="PS50814">
    <property type="entry name" value="WIF"/>
    <property type="match status" value="1"/>
</dbReference>
<evidence type="ECO:0000256" key="2">
    <source>
        <dbReference type="ARBA" id="ARBA00023180"/>
    </source>
</evidence>
<dbReference type="AlphaFoldDB" id="A0A1I8IXQ5"/>
<dbReference type="Pfam" id="PF02019">
    <property type="entry name" value="WIF"/>
    <property type="match status" value="1"/>
</dbReference>
<evidence type="ECO:0000256" key="3">
    <source>
        <dbReference type="SAM" id="SignalP"/>
    </source>
</evidence>
<keyword evidence="1 3" id="KW-0732">Signal</keyword>
<protein>
    <submittedName>
        <fullName evidence="6">WIF domain-containing protein</fullName>
    </submittedName>
</protein>
<keyword evidence="2" id="KW-0325">Glycoprotein</keyword>